<dbReference type="AlphaFoldDB" id="A0A9P9ERX3"/>
<sequence>MCNQEDNIVRARRASRNRRLLGSRLHSSNTRIRFMYGDHEQLTVYFTPENHPEKARRLCNLALCLQAKYMEMRQQDDPDAPRQTGDIKEAISIAKQAVDVTPEGHPRRADYLNNVSVCIRAKYGETRSEETLDEAILFGREAVKAVLADTALRATWVMNVAALLRDRFLPHKTDRPRMGEAISCYQSVLYQPTSPIASRLMAGREILDCSAIISEWQQGYEAGTVAVKLIPKLISRSSDNPDKRFLLGHILFLASDAAAVALCLQKEPTVALQILEQGRGVLATSLEKMRTDVLGLQNSHPELARQVDSLRSELTQPVMRSTNPSNGSCQQAGGLKENRQYHANEEIDRQIVRIRKQPGFEDFLQAPNRADMEAAAKDGPIVIVNASKHGCDAVVIQPLSIWSLALPRLNTKEIHDRADKNDRGSPQTLAWLWNVGMKTILDALGFKQPPVNPSEDDWSHVWWLPTGLLAEFPLHAAGHHNAGSSEAVFDRVMSSYISSVKALIHGRRRPVIESTNSALLVAMENTKVIPGFPMLPRRLGWLDMISHLMECKIFHFAGHGHTDATDPSQSHLLLEGSEELTVGTLLEVNLRERSPFLAYLSACETGQIKDESYLDESTHLIGGYQLAGFRHVIGTLWEVDDRLCVEMARITYEAIGERGMTDKSVCWGLHKATRELRSRWLGNKGTVRRRSQRVRKMRIVTGPTKTRAPRDRQRDARLPGDVVLCDDGGEEAPTSPPWVPYVHFGV</sequence>
<organism evidence="2 3">
    <name type="scientific">Dactylonectria macrodidyma</name>
    <dbReference type="NCBI Taxonomy" id="307937"/>
    <lineage>
        <taxon>Eukaryota</taxon>
        <taxon>Fungi</taxon>
        <taxon>Dikarya</taxon>
        <taxon>Ascomycota</taxon>
        <taxon>Pezizomycotina</taxon>
        <taxon>Sordariomycetes</taxon>
        <taxon>Hypocreomycetidae</taxon>
        <taxon>Hypocreales</taxon>
        <taxon>Nectriaceae</taxon>
        <taxon>Dactylonectria</taxon>
    </lineage>
</organism>
<feature type="domain" description="CHAT" evidence="1">
    <location>
        <begin position="549"/>
        <end position="657"/>
    </location>
</feature>
<accession>A0A9P9ERX3</accession>
<dbReference type="InterPro" id="IPR011990">
    <property type="entry name" value="TPR-like_helical_dom_sf"/>
</dbReference>
<gene>
    <name evidence="2" type="ORF">EDB81DRAFT_934859</name>
</gene>
<evidence type="ECO:0000313" key="3">
    <source>
        <dbReference type="Proteomes" id="UP000738349"/>
    </source>
</evidence>
<evidence type="ECO:0000259" key="1">
    <source>
        <dbReference type="Pfam" id="PF12770"/>
    </source>
</evidence>
<dbReference type="OrthoDB" id="9991317at2759"/>
<keyword evidence="3" id="KW-1185">Reference proteome</keyword>
<reference evidence="2" key="1">
    <citation type="journal article" date="2021" name="Nat. Commun.">
        <title>Genetic determinants of endophytism in the Arabidopsis root mycobiome.</title>
        <authorList>
            <person name="Mesny F."/>
            <person name="Miyauchi S."/>
            <person name="Thiergart T."/>
            <person name="Pickel B."/>
            <person name="Atanasova L."/>
            <person name="Karlsson M."/>
            <person name="Huettel B."/>
            <person name="Barry K.W."/>
            <person name="Haridas S."/>
            <person name="Chen C."/>
            <person name="Bauer D."/>
            <person name="Andreopoulos W."/>
            <person name="Pangilinan J."/>
            <person name="LaButti K."/>
            <person name="Riley R."/>
            <person name="Lipzen A."/>
            <person name="Clum A."/>
            <person name="Drula E."/>
            <person name="Henrissat B."/>
            <person name="Kohler A."/>
            <person name="Grigoriev I.V."/>
            <person name="Martin F.M."/>
            <person name="Hacquard S."/>
        </authorList>
    </citation>
    <scope>NUCLEOTIDE SEQUENCE</scope>
    <source>
        <strain evidence="2">MPI-CAGE-AT-0147</strain>
    </source>
</reference>
<name>A0A9P9ERX3_9HYPO</name>
<dbReference type="Pfam" id="PF12770">
    <property type="entry name" value="CHAT"/>
    <property type="match status" value="1"/>
</dbReference>
<evidence type="ECO:0000313" key="2">
    <source>
        <dbReference type="EMBL" id="KAH7143528.1"/>
    </source>
</evidence>
<comment type="caution">
    <text evidence="2">The sequence shown here is derived from an EMBL/GenBank/DDBJ whole genome shotgun (WGS) entry which is preliminary data.</text>
</comment>
<dbReference type="Gene3D" id="1.25.40.10">
    <property type="entry name" value="Tetratricopeptide repeat domain"/>
    <property type="match status" value="1"/>
</dbReference>
<dbReference type="Proteomes" id="UP000738349">
    <property type="component" value="Unassembled WGS sequence"/>
</dbReference>
<protein>
    <submittedName>
        <fullName evidence="2">TPR domain-containing protein</fullName>
    </submittedName>
</protein>
<proteinExistence type="predicted"/>
<dbReference type="InterPro" id="IPR024983">
    <property type="entry name" value="CHAT_dom"/>
</dbReference>
<dbReference type="EMBL" id="JAGMUV010000009">
    <property type="protein sequence ID" value="KAH7143528.1"/>
    <property type="molecule type" value="Genomic_DNA"/>
</dbReference>